<feature type="chain" id="PRO_5047201030" evidence="1">
    <location>
        <begin position="27"/>
        <end position="476"/>
    </location>
</feature>
<dbReference type="Proteomes" id="UP000000424">
    <property type="component" value="Chromosome"/>
</dbReference>
<dbReference type="SUPFAM" id="SSF56024">
    <property type="entry name" value="Phospholipase D/nuclease"/>
    <property type="match status" value="2"/>
</dbReference>
<dbReference type="RefSeq" id="WP_010883078.1">
    <property type="nucleotide sequence ID" value="NC_005043.1"/>
</dbReference>
<keyword evidence="1" id="KW-0732">Signal</keyword>
<dbReference type="EMBL" id="AE009440">
    <property type="protein sequence ID" value="AAP98382.1"/>
    <property type="molecule type" value="Genomic_DNA"/>
</dbReference>
<evidence type="ECO:0000313" key="4">
    <source>
        <dbReference type="Proteomes" id="UP000000424"/>
    </source>
</evidence>
<dbReference type="InterPro" id="IPR001736">
    <property type="entry name" value="PLipase_D/transphosphatidylase"/>
</dbReference>
<evidence type="ECO:0000259" key="2">
    <source>
        <dbReference type="PROSITE" id="PS50035"/>
    </source>
</evidence>
<keyword evidence="4" id="KW-1185">Reference proteome</keyword>
<dbReference type="SMART" id="SM00155">
    <property type="entry name" value="PLDc"/>
    <property type="match status" value="2"/>
</dbReference>
<dbReference type="PANTHER" id="PTHR21248:SF22">
    <property type="entry name" value="PHOSPHOLIPASE D"/>
    <property type="match status" value="1"/>
</dbReference>
<gene>
    <name evidence="3" type="ordered locus">CpB0451</name>
</gene>
<name>A0ABN3YPY6_CHLPN</name>
<dbReference type="Gene3D" id="3.30.870.10">
    <property type="entry name" value="Endonuclease Chain A"/>
    <property type="match status" value="2"/>
</dbReference>
<dbReference type="InterPro" id="IPR025202">
    <property type="entry name" value="PLD-like_dom"/>
</dbReference>
<evidence type="ECO:0000313" key="3">
    <source>
        <dbReference type="EMBL" id="AAP98382.1"/>
    </source>
</evidence>
<sequence>MMSRLRFRLAALGIFFILLVPNSVSAKTIVASDKEKVGVLVYDNSVEAFQQILDCIDHANFYVELCPCMTGGRTLKEMVDHLEARMDLVPELCSYIIIQPTFTDAEDQKLLKALKERHPNRFFYVFTGCPPSTSILAPNVIEMHIKLSIIDGKYCILGGTNFEEFMCTPGDEVPEKVDNPRLFVSGVRRPLAFRDQDIMLRSTAFGLQLREEYHKQFAMWDYYAHHMWFIDNPEQFAGACPPLTLEQAEETVFPGFDKHEDLVLVDSSKIRIVLGGPHDKQPNPVTQEYLKLIQGARSSVKLAHMYFIPKDELLNALVDVSHNHGVHLSLITNGCHELSPAITGPYAWGNRINYFALLYGKRYPLWKKWFCEKLKPYERVSIYEFAIWETQLHKKCMIIDDEIFVIGSYNFGKKSDAFDYESIVVIESPEVAAKANKVFNKDIGLSIPVSHGDIFSWYFHSVHHTLGHLQLTYMPA</sequence>
<dbReference type="GeneID" id="45050482"/>
<dbReference type="PANTHER" id="PTHR21248">
    <property type="entry name" value="CARDIOLIPIN SYNTHASE"/>
    <property type="match status" value="1"/>
</dbReference>
<organism evidence="3 4">
    <name type="scientific">Chlamydia pneumoniae</name>
    <name type="common">Chlamydophila pneumoniae</name>
    <dbReference type="NCBI Taxonomy" id="83558"/>
    <lineage>
        <taxon>Bacteria</taxon>
        <taxon>Pseudomonadati</taxon>
        <taxon>Chlamydiota</taxon>
        <taxon>Chlamydiia</taxon>
        <taxon>Chlamydiales</taxon>
        <taxon>Chlamydiaceae</taxon>
        <taxon>Chlamydia/Chlamydophila group</taxon>
        <taxon>Chlamydia</taxon>
    </lineage>
</organism>
<feature type="signal peptide" evidence="1">
    <location>
        <begin position="1"/>
        <end position="26"/>
    </location>
</feature>
<dbReference type="Pfam" id="PF13091">
    <property type="entry name" value="PLDc_2"/>
    <property type="match status" value="1"/>
</dbReference>
<reference evidence="3" key="1">
    <citation type="submission" date="2002-05" db="EMBL/GenBank/DDBJ databases">
        <title>The genome sequence of Chlamydia pneumoniae TW183 and comparison with other Chlamydia strains based on whole genome sequence analysis.</title>
        <authorList>
            <person name="Geng M.M."/>
            <person name="Schuhmacher A."/>
            <person name="Muehldorfer I."/>
            <person name="Bensch K.W."/>
            <person name="Schaefer K.P."/>
            <person name="Schneider S."/>
            <person name="Pohl T."/>
            <person name="Essig A."/>
            <person name="Marre R."/>
            <person name="Melchers K."/>
        </authorList>
    </citation>
    <scope>NUCLEOTIDE SEQUENCE [LARGE SCALE GENOMIC DNA]</scope>
    <source>
        <strain evidence="3">TW-183</strain>
    </source>
</reference>
<proteinExistence type="predicted"/>
<protein>
    <submittedName>
        <fullName evidence="3">Phospholipase D</fullName>
    </submittedName>
</protein>
<evidence type="ECO:0000256" key="1">
    <source>
        <dbReference type="SAM" id="SignalP"/>
    </source>
</evidence>
<accession>A0ABN3YPY6</accession>
<feature type="domain" description="PLD phosphodiesterase" evidence="2">
    <location>
        <begin position="388"/>
        <end position="415"/>
    </location>
</feature>
<dbReference type="PROSITE" id="PS50035">
    <property type="entry name" value="PLD"/>
    <property type="match status" value="2"/>
</dbReference>
<feature type="domain" description="PLD phosphodiesterase" evidence="2">
    <location>
        <begin position="139"/>
        <end position="166"/>
    </location>
</feature>